<dbReference type="GO" id="GO:0006357">
    <property type="term" value="P:regulation of transcription by RNA polymerase II"/>
    <property type="evidence" value="ECO:0007669"/>
    <property type="project" value="TreeGrafter"/>
</dbReference>
<feature type="compositionally biased region" description="Basic and acidic residues" evidence="1">
    <location>
        <begin position="256"/>
        <end position="271"/>
    </location>
</feature>
<reference evidence="3" key="1">
    <citation type="submission" date="2023-06" db="EMBL/GenBank/DDBJ databases">
        <title>Genomic analysis of the entomopathogenic nematode Steinernema hermaphroditum.</title>
        <authorList>
            <person name="Schwarz E.M."/>
            <person name="Heppert J.K."/>
            <person name="Baniya A."/>
            <person name="Schwartz H.T."/>
            <person name="Tan C.-H."/>
            <person name="Antoshechkin I."/>
            <person name="Sternberg P.W."/>
            <person name="Goodrich-Blair H."/>
            <person name="Dillman A.R."/>
        </authorList>
    </citation>
    <scope>NUCLEOTIDE SEQUENCE</scope>
    <source>
        <strain evidence="3">PS9179</strain>
        <tissue evidence="3">Whole animal</tissue>
    </source>
</reference>
<comment type="caution">
    <text evidence="3">The sequence shown here is derived from an EMBL/GenBank/DDBJ whole genome shotgun (WGS) entry which is preliminary data.</text>
</comment>
<evidence type="ECO:0000256" key="1">
    <source>
        <dbReference type="SAM" id="MobiDB-lite"/>
    </source>
</evidence>
<keyword evidence="4" id="KW-1185">Reference proteome</keyword>
<dbReference type="Proteomes" id="UP001175271">
    <property type="component" value="Unassembled WGS sequence"/>
</dbReference>
<dbReference type="PANTHER" id="PTHR12243:SF67">
    <property type="entry name" value="COREPRESSOR OF PANGOLIN, ISOFORM A-RELATED"/>
    <property type="match status" value="1"/>
</dbReference>
<feature type="region of interest" description="Disordered" evidence="1">
    <location>
        <begin position="391"/>
        <end position="427"/>
    </location>
</feature>
<evidence type="ECO:0000313" key="3">
    <source>
        <dbReference type="EMBL" id="KAK0408176.1"/>
    </source>
</evidence>
<evidence type="ECO:0000259" key="2">
    <source>
        <dbReference type="PROSITE" id="PS51029"/>
    </source>
</evidence>
<organism evidence="3 4">
    <name type="scientific">Steinernema hermaphroditum</name>
    <dbReference type="NCBI Taxonomy" id="289476"/>
    <lineage>
        <taxon>Eukaryota</taxon>
        <taxon>Metazoa</taxon>
        <taxon>Ecdysozoa</taxon>
        <taxon>Nematoda</taxon>
        <taxon>Chromadorea</taxon>
        <taxon>Rhabditida</taxon>
        <taxon>Tylenchina</taxon>
        <taxon>Panagrolaimomorpha</taxon>
        <taxon>Strongyloidoidea</taxon>
        <taxon>Steinernematidae</taxon>
        <taxon>Steinernema</taxon>
    </lineage>
</organism>
<feature type="domain" description="MADF" evidence="2">
    <location>
        <begin position="155"/>
        <end position="241"/>
    </location>
</feature>
<dbReference type="GO" id="GO:0005634">
    <property type="term" value="C:nucleus"/>
    <property type="evidence" value="ECO:0007669"/>
    <property type="project" value="TreeGrafter"/>
</dbReference>
<dbReference type="SMART" id="SM00595">
    <property type="entry name" value="MADF"/>
    <property type="match status" value="1"/>
</dbReference>
<dbReference type="EMBL" id="JAUCMV010000003">
    <property type="protein sequence ID" value="KAK0408176.1"/>
    <property type="molecule type" value="Genomic_DNA"/>
</dbReference>
<feature type="compositionally biased region" description="Low complexity" evidence="1">
    <location>
        <begin position="404"/>
        <end position="427"/>
    </location>
</feature>
<gene>
    <name evidence="3" type="ORF">QR680_003814</name>
</gene>
<dbReference type="GO" id="GO:0005667">
    <property type="term" value="C:transcription regulator complex"/>
    <property type="evidence" value="ECO:0007669"/>
    <property type="project" value="TreeGrafter"/>
</dbReference>
<dbReference type="AlphaFoldDB" id="A0AA39HN19"/>
<name>A0AA39HN19_9BILA</name>
<accession>A0AA39HN19</accession>
<evidence type="ECO:0000313" key="4">
    <source>
        <dbReference type="Proteomes" id="UP001175271"/>
    </source>
</evidence>
<feature type="region of interest" description="Disordered" evidence="1">
    <location>
        <begin position="240"/>
        <end position="274"/>
    </location>
</feature>
<dbReference type="PROSITE" id="PS51029">
    <property type="entry name" value="MADF"/>
    <property type="match status" value="1"/>
</dbReference>
<proteinExistence type="predicted"/>
<dbReference type="InterPro" id="IPR039353">
    <property type="entry name" value="TF_Adf1"/>
</dbReference>
<dbReference type="Pfam" id="PF10545">
    <property type="entry name" value="MADF_DNA_bdg"/>
    <property type="match status" value="1"/>
</dbReference>
<protein>
    <recommendedName>
        <fullName evidence="2">MADF domain-containing protein</fullName>
    </recommendedName>
</protein>
<dbReference type="InterPro" id="IPR006578">
    <property type="entry name" value="MADF-dom"/>
</dbReference>
<sequence>MDAIPFKFCDAVASMVNTGPDAAVLSGAWRSAFQEYTTNIISFRLYVCASNGQWHYNIAIKTEIVQFKDLLSMPRRYLRCSKVILHNYWLPVITWHSSTEERIVKIVEFAKSFMNEPELEANIWSTDTPDDAHTIIEFLQRFRIGEMLDDEQKLMLINFMQKNPCFWDRSDINYLNSATKGLLFAKLANTIGTSEREVKSGWKSLKKSYQDEKLRQQQEGRSDDPLFPFYPHMKFLEKSGHRNHPKTMSSIPAFPKNEKEFSSTSTRRSEDLMDNDDYDDPDEIFPIEEPNTSPQQLSIELGDDFSFSGAESGAHSLNDNGKRFTPFDLKVQPPVNDVQFPRYNNPNQSTIIGGRADRFRKRRLQEELKNVMPASATATAGNVRRLKLIRPPAGGGSPVNSPMPTLTPNTTRSITPTATSTSKSSTTSASISASKAAFLAYVERLYNSIDDPEKVAFEEDVIRFAFDWKKRKEA</sequence>
<dbReference type="PANTHER" id="PTHR12243">
    <property type="entry name" value="MADF DOMAIN TRANSCRIPTION FACTOR"/>
    <property type="match status" value="1"/>
</dbReference>